<dbReference type="EMBL" id="CAUEEQ010035072">
    <property type="protein sequence ID" value="CAJ0952506.1"/>
    <property type="molecule type" value="Genomic_DNA"/>
</dbReference>
<comment type="similarity">
    <text evidence="1 3">Belongs to the sulfotransferase 1 family.</text>
</comment>
<organism evidence="5 6">
    <name type="scientific">Ranitomeya imitator</name>
    <name type="common">mimic poison frog</name>
    <dbReference type="NCBI Taxonomy" id="111125"/>
    <lineage>
        <taxon>Eukaryota</taxon>
        <taxon>Metazoa</taxon>
        <taxon>Chordata</taxon>
        <taxon>Craniata</taxon>
        <taxon>Vertebrata</taxon>
        <taxon>Euteleostomi</taxon>
        <taxon>Amphibia</taxon>
        <taxon>Batrachia</taxon>
        <taxon>Anura</taxon>
        <taxon>Neobatrachia</taxon>
        <taxon>Hyloidea</taxon>
        <taxon>Dendrobatidae</taxon>
        <taxon>Dendrobatinae</taxon>
        <taxon>Ranitomeya</taxon>
    </lineage>
</organism>
<evidence type="ECO:0000256" key="2">
    <source>
        <dbReference type="ARBA" id="ARBA00022679"/>
    </source>
</evidence>
<dbReference type="Pfam" id="PF00685">
    <property type="entry name" value="Sulfotransfer_1"/>
    <property type="match status" value="1"/>
</dbReference>
<evidence type="ECO:0000313" key="6">
    <source>
        <dbReference type="Proteomes" id="UP001176940"/>
    </source>
</evidence>
<keyword evidence="2 3" id="KW-0808">Transferase</keyword>
<comment type="caution">
    <text evidence="5">The sequence shown here is derived from an EMBL/GenBank/DDBJ whole genome shotgun (WGS) entry which is preliminary data.</text>
</comment>
<evidence type="ECO:0000259" key="4">
    <source>
        <dbReference type="Pfam" id="PF00685"/>
    </source>
</evidence>
<dbReference type="Proteomes" id="UP001176940">
    <property type="component" value="Unassembled WGS sequence"/>
</dbReference>
<keyword evidence="6" id="KW-1185">Reference proteome</keyword>
<dbReference type="InterPro" id="IPR000863">
    <property type="entry name" value="Sulfotransferase_dom"/>
</dbReference>
<proteinExistence type="inferred from homology"/>
<evidence type="ECO:0000256" key="3">
    <source>
        <dbReference type="RuleBase" id="RU361155"/>
    </source>
</evidence>
<dbReference type="PANTHER" id="PTHR11783">
    <property type="entry name" value="SULFOTRANSFERASE SULT"/>
    <property type="match status" value="1"/>
</dbReference>
<feature type="non-terminal residue" evidence="5">
    <location>
        <position position="114"/>
    </location>
</feature>
<reference evidence="5" key="1">
    <citation type="submission" date="2023-07" db="EMBL/GenBank/DDBJ databases">
        <authorList>
            <person name="Stuckert A."/>
        </authorList>
    </citation>
    <scope>NUCLEOTIDE SEQUENCE</scope>
</reference>
<accession>A0ABN9LWA0</accession>
<protein>
    <recommendedName>
        <fullName evidence="3">Sulfotransferase</fullName>
        <ecNumber evidence="3">2.8.2.-</ecNumber>
    </recommendedName>
</protein>
<dbReference type="SUPFAM" id="SSF52540">
    <property type="entry name" value="P-loop containing nucleoside triphosphate hydrolases"/>
    <property type="match status" value="1"/>
</dbReference>
<feature type="domain" description="Sulfotransferase" evidence="4">
    <location>
        <begin position="25"/>
        <end position="114"/>
    </location>
</feature>
<sequence>MTSVEAAKSPAVVVYDCPELAEIGVLYGSWFEHVKGWMKMKDDSRFFFVTYEELLQDLRGCVVRICKFLGQDLDDAQIDLVVKHSSFKAMKENVMSNWTQSELVDNSKGSFLRK</sequence>
<evidence type="ECO:0000313" key="5">
    <source>
        <dbReference type="EMBL" id="CAJ0952506.1"/>
    </source>
</evidence>
<gene>
    <name evidence="5" type="ORF">RIMI_LOCUS13905848</name>
</gene>
<evidence type="ECO:0000256" key="1">
    <source>
        <dbReference type="ARBA" id="ARBA00005771"/>
    </source>
</evidence>
<dbReference type="EC" id="2.8.2.-" evidence="3"/>
<dbReference type="InterPro" id="IPR027417">
    <property type="entry name" value="P-loop_NTPase"/>
</dbReference>
<name>A0ABN9LWA0_9NEOB</name>
<dbReference type="Gene3D" id="3.40.50.300">
    <property type="entry name" value="P-loop containing nucleotide triphosphate hydrolases"/>
    <property type="match status" value="1"/>
</dbReference>